<dbReference type="EMBL" id="AFNV02000015">
    <property type="protein sequence ID" value="ERJ18823.1"/>
    <property type="molecule type" value="Genomic_DNA"/>
</dbReference>
<evidence type="ECO:0000313" key="3">
    <source>
        <dbReference type="Proteomes" id="UP000006242"/>
    </source>
</evidence>
<dbReference type="Proteomes" id="UP000006242">
    <property type="component" value="Unassembled WGS sequence"/>
</dbReference>
<dbReference type="STRING" id="1033802.SSPSH_002316"/>
<organism evidence="2 3">
    <name type="scientific">Salinisphaera shabanensis E1L3A</name>
    <dbReference type="NCBI Taxonomy" id="1033802"/>
    <lineage>
        <taxon>Bacteria</taxon>
        <taxon>Pseudomonadati</taxon>
        <taxon>Pseudomonadota</taxon>
        <taxon>Gammaproteobacteria</taxon>
        <taxon>Salinisphaerales</taxon>
        <taxon>Salinisphaeraceae</taxon>
        <taxon>Salinisphaera</taxon>
    </lineage>
</organism>
<reference evidence="2 3" key="2">
    <citation type="journal article" date="2013" name="PLoS ONE">
        <title>INDIGO - INtegrated Data Warehouse of MIcrobial GenOmes with Examples from the Red Sea Extremophiles.</title>
        <authorList>
            <person name="Alam I."/>
            <person name="Antunes A."/>
            <person name="Kamau A.A."/>
            <person name="Ba Alawi W."/>
            <person name="Kalkatawi M."/>
            <person name="Stingl U."/>
            <person name="Bajic V.B."/>
        </authorList>
    </citation>
    <scope>NUCLEOTIDE SEQUENCE [LARGE SCALE GENOMIC DNA]</scope>
    <source>
        <strain evidence="2 3">E1L3A</strain>
    </source>
</reference>
<evidence type="ECO:0000256" key="1">
    <source>
        <dbReference type="SAM" id="MobiDB-lite"/>
    </source>
</evidence>
<keyword evidence="3" id="KW-1185">Reference proteome</keyword>
<accession>U2FX65</accession>
<feature type="region of interest" description="Disordered" evidence="1">
    <location>
        <begin position="99"/>
        <end position="132"/>
    </location>
</feature>
<evidence type="ECO:0000313" key="2">
    <source>
        <dbReference type="EMBL" id="ERJ18823.1"/>
    </source>
</evidence>
<dbReference type="AlphaFoldDB" id="U2FX65"/>
<comment type="caution">
    <text evidence="2">The sequence shown here is derived from an EMBL/GenBank/DDBJ whole genome shotgun (WGS) entry which is preliminary data.</text>
</comment>
<proteinExistence type="predicted"/>
<reference evidence="2 3" key="1">
    <citation type="journal article" date="2011" name="J. Bacteriol.">
        <title>Genome sequence of Salinisphaera shabanensis, a gammaproteobacterium from the harsh, variable environment of the brine-seawater interface of the Shaban Deep in the Red Sea.</title>
        <authorList>
            <person name="Antunes A."/>
            <person name="Alam I."/>
            <person name="Bajic V.B."/>
            <person name="Stingl U."/>
        </authorList>
    </citation>
    <scope>NUCLEOTIDE SEQUENCE [LARGE SCALE GENOMIC DNA]</scope>
    <source>
        <strain evidence="2 3">E1L3A</strain>
    </source>
</reference>
<gene>
    <name evidence="2" type="ORF">SSPSH_002316</name>
</gene>
<sequence>MRHTIARNRTYYASRRFILANNSDVEACFTRVNSALGYELDNDTARAVAQTLCEADWHPHYIAGIVDQVNDLDADNLFVRKLGAALKRDPVDNEIEYAKKRRQEGADPDAVATEVREDDEAIAVRNPPRASP</sequence>
<name>U2FX65_9GAMM</name>
<protein>
    <submittedName>
        <fullName evidence="2">Uncharacterized protein</fullName>
    </submittedName>
</protein>